<dbReference type="PANTHER" id="PTHR42985:SF39">
    <property type="entry name" value="GH10366P"/>
    <property type="match status" value="1"/>
</dbReference>
<dbReference type="InterPro" id="IPR038377">
    <property type="entry name" value="Na/Glc_symporter_sf"/>
</dbReference>
<keyword evidence="4" id="KW-1003">Cell membrane</keyword>
<sequence length="411" mass="44307">MAETIFDSKDYASLFGWLEYCIFGLVVALSMGIGVFYGFFNKKNVTNEDFLVGGRSMSVFPVSLSLVCSFVSGVALLGDPVEVYYYGMKYIFFLFSIIPMTFVVAYLYVPVFCGLKLTSAYQGGLKAVLWSDALQAIIMFGSVVTILFLGANEVGGFNVVWERATQGGRTEFWNFDTDPRARYTFWTGCIGAYFFWLPLFAGTQGQIQRYLAVPTVKKAQQSLLFSLIGLVCVQAPSFFLGLVIYAKYQDCDPISVDAVGSSDQLVPLFVMDVLGDIPGLPGLMVAGLTCGSLSSVSSALNAIPAIIVEDYVKPNYPNLSDVRLGYLSKLISGVAGLISFALIFVIAGIGSVVPFAALLHGTFLGPTVGIFTLAFFFPFCNSIGSMLGAAVSISLTLFLGIGSTINSINQD</sequence>
<feature type="transmembrane region" description="Helical" evidence="12">
    <location>
        <begin position="59"/>
        <end position="78"/>
    </location>
</feature>
<dbReference type="Proteomes" id="UP001642540">
    <property type="component" value="Unassembled WGS sequence"/>
</dbReference>
<dbReference type="Pfam" id="PF00474">
    <property type="entry name" value="SSF"/>
    <property type="match status" value="1"/>
</dbReference>
<dbReference type="InterPro" id="IPR001734">
    <property type="entry name" value="Na/solute_symporter"/>
</dbReference>
<evidence type="ECO:0000313" key="13">
    <source>
        <dbReference type="EMBL" id="CAL8112701.1"/>
    </source>
</evidence>
<keyword evidence="5 12" id="KW-0812">Transmembrane</keyword>
<comment type="subcellular location">
    <subcellularLocation>
        <location evidence="1">Cell membrane</location>
        <topology evidence="1">Multi-pass membrane protein</topology>
    </subcellularLocation>
</comment>
<keyword evidence="10" id="KW-0739">Sodium transport</keyword>
<feature type="transmembrane region" description="Helical" evidence="12">
    <location>
        <begin position="17"/>
        <end position="39"/>
    </location>
</feature>
<evidence type="ECO:0000256" key="7">
    <source>
        <dbReference type="ARBA" id="ARBA00023053"/>
    </source>
</evidence>
<name>A0ABP1R0C9_9HEXA</name>
<keyword evidence="3" id="KW-0813">Transport</keyword>
<feature type="transmembrane region" description="Helical" evidence="12">
    <location>
        <begin position="127"/>
        <end position="151"/>
    </location>
</feature>
<dbReference type="Gene3D" id="1.20.1730.10">
    <property type="entry name" value="Sodium/glucose cotransporter"/>
    <property type="match status" value="2"/>
</dbReference>
<keyword evidence="8" id="KW-0406">Ion transport</keyword>
<comment type="similarity">
    <text evidence="2 11">Belongs to the sodium:solute symporter (SSF) (TC 2.A.21) family.</text>
</comment>
<feature type="transmembrane region" description="Helical" evidence="12">
    <location>
        <begin position="90"/>
        <end position="115"/>
    </location>
</feature>
<feature type="transmembrane region" description="Helical" evidence="12">
    <location>
        <begin position="386"/>
        <end position="405"/>
    </location>
</feature>
<evidence type="ECO:0000256" key="4">
    <source>
        <dbReference type="ARBA" id="ARBA00022475"/>
    </source>
</evidence>
<evidence type="ECO:0000256" key="9">
    <source>
        <dbReference type="ARBA" id="ARBA00023136"/>
    </source>
</evidence>
<feature type="transmembrane region" description="Helical" evidence="12">
    <location>
        <begin position="183"/>
        <end position="202"/>
    </location>
</feature>
<accession>A0ABP1R0C9</accession>
<keyword evidence="14" id="KW-1185">Reference proteome</keyword>
<keyword evidence="6 12" id="KW-1133">Transmembrane helix</keyword>
<evidence type="ECO:0000256" key="6">
    <source>
        <dbReference type="ARBA" id="ARBA00022989"/>
    </source>
</evidence>
<feature type="transmembrane region" description="Helical" evidence="12">
    <location>
        <begin position="223"/>
        <end position="246"/>
    </location>
</feature>
<evidence type="ECO:0000256" key="12">
    <source>
        <dbReference type="SAM" id="Phobius"/>
    </source>
</evidence>
<evidence type="ECO:0000256" key="11">
    <source>
        <dbReference type="RuleBase" id="RU362091"/>
    </source>
</evidence>
<dbReference type="PANTHER" id="PTHR42985">
    <property type="entry name" value="SODIUM-COUPLED MONOCARBOXYLATE TRANSPORTER"/>
    <property type="match status" value="1"/>
</dbReference>
<proteinExistence type="inferred from homology"/>
<dbReference type="PROSITE" id="PS50283">
    <property type="entry name" value="NA_SOLUT_SYMP_3"/>
    <property type="match status" value="2"/>
</dbReference>
<evidence type="ECO:0000256" key="2">
    <source>
        <dbReference type="ARBA" id="ARBA00006434"/>
    </source>
</evidence>
<organism evidence="13 14">
    <name type="scientific">Orchesella dallaii</name>
    <dbReference type="NCBI Taxonomy" id="48710"/>
    <lineage>
        <taxon>Eukaryota</taxon>
        <taxon>Metazoa</taxon>
        <taxon>Ecdysozoa</taxon>
        <taxon>Arthropoda</taxon>
        <taxon>Hexapoda</taxon>
        <taxon>Collembola</taxon>
        <taxon>Entomobryomorpha</taxon>
        <taxon>Entomobryoidea</taxon>
        <taxon>Orchesellidae</taxon>
        <taxon>Orchesellinae</taxon>
        <taxon>Orchesella</taxon>
    </lineage>
</organism>
<keyword evidence="9 12" id="KW-0472">Membrane</keyword>
<evidence type="ECO:0000256" key="1">
    <source>
        <dbReference type="ARBA" id="ARBA00004651"/>
    </source>
</evidence>
<evidence type="ECO:0000256" key="8">
    <source>
        <dbReference type="ARBA" id="ARBA00023065"/>
    </source>
</evidence>
<evidence type="ECO:0000256" key="10">
    <source>
        <dbReference type="ARBA" id="ARBA00023201"/>
    </source>
</evidence>
<evidence type="ECO:0000256" key="5">
    <source>
        <dbReference type="ARBA" id="ARBA00022692"/>
    </source>
</evidence>
<feature type="transmembrane region" description="Helical" evidence="12">
    <location>
        <begin position="329"/>
        <end position="349"/>
    </location>
</feature>
<evidence type="ECO:0000313" key="14">
    <source>
        <dbReference type="Proteomes" id="UP001642540"/>
    </source>
</evidence>
<comment type="caution">
    <text evidence="13">The sequence shown here is derived from an EMBL/GenBank/DDBJ whole genome shotgun (WGS) entry which is preliminary data.</text>
</comment>
<evidence type="ECO:0000256" key="3">
    <source>
        <dbReference type="ARBA" id="ARBA00022448"/>
    </source>
</evidence>
<protein>
    <recommendedName>
        <fullName evidence="15">Sodium-coupled monocarboxylate transporter 1</fullName>
    </recommendedName>
</protein>
<dbReference type="EMBL" id="CAXLJM020000049">
    <property type="protein sequence ID" value="CAL8112701.1"/>
    <property type="molecule type" value="Genomic_DNA"/>
</dbReference>
<reference evidence="13 14" key="1">
    <citation type="submission" date="2024-08" db="EMBL/GenBank/DDBJ databases">
        <authorList>
            <person name="Cucini C."/>
            <person name="Frati F."/>
        </authorList>
    </citation>
    <scope>NUCLEOTIDE SEQUENCE [LARGE SCALE GENOMIC DNA]</scope>
</reference>
<gene>
    <name evidence="13" type="ORF">ODALV1_LOCUS15742</name>
</gene>
<keyword evidence="7" id="KW-0915">Sodium</keyword>
<evidence type="ECO:0008006" key="15">
    <source>
        <dbReference type="Google" id="ProtNLM"/>
    </source>
</evidence>
<feature type="transmembrane region" description="Helical" evidence="12">
    <location>
        <begin position="355"/>
        <end position="379"/>
    </location>
</feature>
<dbReference type="InterPro" id="IPR051163">
    <property type="entry name" value="Sodium:Solute_Symporter_SSF"/>
</dbReference>